<organism evidence="1 2">
    <name type="scientific">Tritrichomonas musculus</name>
    <dbReference type="NCBI Taxonomy" id="1915356"/>
    <lineage>
        <taxon>Eukaryota</taxon>
        <taxon>Metamonada</taxon>
        <taxon>Parabasalia</taxon>
        <taxon>Tritrichomonadida</taxon>
        <taxon>Tritrichomonadidae</taxon>
        <taxon>Tritrichomonas</taxon>
    </lineage>
</organism>
<keyword evidence="2" id="KW-1185">Reference proteome</keyword>
<dbReference type="EMBL" id="JAPFFF010000003">
    <property type="protein sequence ID" value="KAK8893454.1"/>
    <property type="molecule type" value="Genomic_DNA"/>
</dbReference>
<evidence type="ECO:0000313" key="2">
    <source>
        <dbReference type="Proteomes" id="UP001470230"/>
    </source>
</evidence>
<protein>
    <recommendedName>
        <fullName evidence="3">Ubiquitin-like domain-containing protein</fullName>
    </recommendedName>
</protein>
<dbReference type="SUPFAM" id="SSF54236">
    <property type="entry name" value="Ubiquitin-like"/>
    <property type="match status" value="1"/>
</dbReference>
<proteinExistence type="predicted"/>
<name>A0ABR2KQM1_9EUKA</name>
<dbReference type="InterPro" id="IPR029071">
    <property type="entry name" value="Ubiquitin-like_domsf"/>
</dbReference>
<accession>A0ABR2KQM1</accession>
<sequence>MNNLIVIRAQWTWGDSKIIKTLDTNVIGDVLTEEGFEEISGNRLIIVCNGKILEPYFTFAHYSIKNGMKLVMALKKLPTKDRSRKFLESLNMNKQNAVSFPQTQQNENSQAEVARMEEIARLTDLAYSTWEALPDCNLIMNEILSSQQEQAQEYIYEEEPIPTDITKADQIQEDPLPNFLDDLRVSSSGTLKSEISFSSGLLPDTRSGNAGICQKKH</sequence>
<reference evidence="1 2" key="1">
    <citation type="submission" date="2024-04" db="EMBL/GenBank/DDBJ databases">
        <title>Tritrichomonas musculus Genome.</title>
        <authorList>
            <person name="Alves-Ferreira E."/>
            <person name="Grigg M."/>
            <person name="Lorenzi H."/>
            <person name="Galac M."/>
        </authorList>
    </citation>
    <scope>NUCLEOTIDE SEQUENCE [LARGE SCALE GENOMIC DNA]</scope>
    <source>
        <strain evidence="1 2">EAF2021</strain>
    </source>
</reference>
<dbReference type="Proteomes" id="UP001470230">
    <property type="component" value="Unassembled WGS sequence"/>
</dbReference>
<comment type="caution">
    <text evidence="1">The sequence shown here is derived from an EMBL/GenBank/DDBJ whole genome shotgun (WGS) entry which is preliminary data.</text>
</comment>
<evidence type="ECO:0008006" key="3">
    <source>
        <dbReference type="Google" id="ProtNLM"/>
    </source>
</evidence>
<gene>
    <name evidence="1" type="ORF">M9Y10_021876</name>
</gene>
<evidence type="ECO:0000313" key="1">
    <source>
        <dbReference type="EMBL" id="KAK8893454.1"/>
    </source>
</evidence>